<dbReference type="Proteomes" id="UP000539313">
    <property type="component" value="Unassembled WGS sequence"/>
</dbReference>
<keyword evidence="2" id="KW-1185">Reference proteome</keyword>
<evidence type="ECO:0000313" key="2">
    <source>
        <dbReference type="Proteomes" id="UP000539313"/>
    </source>
</evidence>
<reference evidence="1 2" key="1">
    <citation type="submission" date="2020-08" db="EMBL/GenBank/DDBJ databases">
        <title>Sequencing the genomes of 1000 actinobacteria strains.</title>
        <authorList>
            <person name="Klenk H.-P."/>
        </authorList>
    </citation>
    <scope>NUCLEOTIDE SEQUENCE [LARGE SCALE GENOMIC DNA]</scope>
    <source>
        <strain evidence="1 2">DSM 45823</strain>
    </source>
</reference>
<comment type="caution">
    <text evidence="1">The sequence shown here is derived from an EMBL/GenBank/DDBJ whole genome shotgun (WGS) entry which is preliminary data.</text>
</comment>
<sequence>MSTGVAFMKWTDQGVRNYRETLDRYEQTKKLADQRGVEIKEIFWTPGGPYDIVSVAEAPEDKTLAAFMLSLESLGNLRITWASAYGPDEMREVITD</sequence>
<dbReference type="EMBL" id="JACJII010000001">
    <property type="protein sequence ID" value="MBA9002743.1"/>
    <property type="molecule type" value="Genomic_DNA"/>
</dbReference>
<dbReference type="InterPro" id="IPR014845">
    <property type="entry name" value="GYD/TTHA1554"/>
</dbReference>
<proteinExistence type="predicted"/>
<dbReference type="AlphaFoldDB" id="A0A7W3R6Z8"/>
<protein>
    <submittedName>
        <fullName evidence="1">Uncharacterized protein with GYD domain</fullName>
    </submittedName>
</protein>
<dbReference type="Pfam" id="PF08734">
    <property type="entry name" value="GYD"/>
    <property type="match status" value="1"/>
</dbReference>
<accession>A0A7W3R6Z8</accession>
<organism evidence="1 2">
    <name type="scientific">Thermomonospora cellulosilytica</name>
    <dbReference type="NCBI Taxonomy" id="1411118"/>
    <lineage>
        <taxon>Bacteria</taxon>
        <taxon>Bacillati</taxon>
        <taxon>Actinomycetota</taxon>
        <taxon>Actinomycetes</taxon>
        <taxon>Streptosporangiales</taxon>
        <taxon>Thermomonosporaceae</taxon>
        <taxon>Thermomonospora</taxon>
    </lineage>
</organism>
<gene>
    <name evidence="1" type="ORF">HNR21_001625</name>
</gene>
<dbReference type="RefSeq" id="WP_119726754.1">
    <property type="nucleotide sequence ID" value="NZ_JACJII010000001.1"/>
</dbReference>
<name>A0A7W3R6Z8_9ACTN</name>
<evidence type="ECO:0000313" key="1">
    <source>
        <dbReference type="EMBL" id="MBA9002743.1"/>
    </source>
</evidence>